<dbReference type="Gene3D" id="3.90.190.10">
    <property type="entry name" value="Protein tyrosine phosphatase superfamily"/>
    <property type="match status" value="1"/>
</dbReference>
<dbReference type="EMBL" id="UOFX01000016">
    <property type="protein sequence ID" value="VAX06733.1"/>
    <property type="molecule type" value="Genomic_DNA"/>
</dbReference>
<reference evidence="2" key="1">
    <citation type="submission" date="2018-06" db="EMBL/GenBank/DDBJ databases">
        <authorList>
            <person name="Zhirakovskaya E."/>
        </authorList>
    </citation>
    <scope>NUCLEOTIDE SEQUENCE</scope>
</reference>
<dbReference type="InterPro" id="IPR029021">
    <property type="entry name" value="Prot-tyrosine_phosphatase-like"/>
</dbReference>
<dbReference type="Pfam" id="PF22741">
    <property type="entry name" value="PTP-NADK"/>
    <property type="match status" value="1"/>
</dbReference>
<protein>
    <recommendedName>
        <fullName evidence="1">DSP-PTPase phosphatase fused to NAD+ Kinase domain-containing protein</fullName>
    </recommendedName>
</protein>
<gene>
    <name evidence="2" type="ORF">MNBD_GAMMA26-482</name>
</gene>
<organism evidence="2">
    <name type="scientific">hydrothermal vent metagenome</name>
    <dbReference type="NCBI Taxonomy" id="652676"/>
    <lineage>
        <taxon>unclassified sequences</taxon>
        <taxon>metagenomes</taxon>
        <taxon>ecological metagenomes</taxon>
    </lineage>
</organism>
<feature type="domain" description="DSP-PTPase phosphatase fused to NAD+ Kinase" evidence="1">
    <location>
        <begin position="4"/>
        <end position="88"/>
    </location>
</feature>
<sequence length="126" mass="14764">MLELCRNGVKAVINLGLSDADYTVKEEERIFLDNDVAYIHIPVDFMNPEKKQLKLFFEYMKKHSHETTFVHCAANKRASCFLALWGEFYLGWSRGQAEEYVKEIWAINSAWSKFVKQMRSEFVISS</sequence>
<name>A0A3B1B456_9ZZZZ</name>
<evidence type="ECO:0000313" key="2">
    <source>
        <dbReference type="EMBL" id="VAX06733.1"/>
    </source>
</evidence>
<dbReference type="SUPFAM" id="SSF52799">
    <property type="entry name" value="(Phosphotyrosine protein) phosphatases II"/>
    <property type="match status" value="1"/>
</dbReference>
<evidence type="ECO:0000259" key="1">
    <source>
        <dbReference type="Pfam" id="PF22741"/>
    </source>
</evidence>
<proteinExistence type="predicted"/>
<dbReference type="InterPro" id="IPR055214">
    <property type="entry name" value="PTP-NADK"/>
</dbReference>
<accession>A0A3B1B456</accession>
<dbReference type="AlphaFoldDB" id="A0A3B1B456"/>